<reference evidence="1 2" key="1">
    <citation type="submission" date="2020-08" db="EMBL/GenBank/DDBJ databases">
        <title>Functional genomics of gut bacteria from endangered species of beetles.</title>
        <authorList>
            <person name="Carlos-Shanley C."/>
        </authorList>
    </citation>
    <scope>NUCLEOTIDE SEQUENCE [LARGE SCALE GENOMIC DNA]</scope>
    <source>
        <strain evidence="1 2">S00245</strain>
    </source>
</reference>
<dbReference type="RefSeq" id="WP_184249064.1">
    <property type="nucleotide sequence ID" value="NZ_JACHLR010000021.1"/>
</dbReference>
<gene>
    <name evidence="1" type="ORF">HNO88_003732</name>
</gene>
<keyword evidence="2" id="KW-1185">Reference proteome</keyword>
<dbReference type="Proteomes" id="UP000555448">
    <property type="component" value="Unassembled WGS sequence"/>
</dbReference>
<accession>A0A7W7NYF0</accession>
<dbReference type="InterPro" id="IPR046662">
    <property type="entry name" value="DUF6771"/>
</dbReference>
<dbReference type="EMBL" id="JACHLR010000021">
    <property type="protein sequence ID" value="MBB4860389.1"/>
    <property type="molecule type" value="Genomic_DNA"/>
</dbReference>
<organism evidence="1 2">
    <name type="scientific">Novosphingobium chloroacetimidivorans</name>
    <dbReference type="NCBI Taxonomy" id="1428314"/>
    <lineage>
        <taxon>Bacteria</taxon>
        <taxon>Pseudomonadati</taxon>
        <taxon>Pseudomonadota</taxon>
        <taxon>Alphaproteobacteria</taxon>
        <taxon>Sphingomonadales</taxon>
        <taxon>Sphingomonadaceae</taxon>
        <taxon>Novosphingobium</taxon>
    </lineage>
</organism>
<proteinExistence type="predicted"/>
<evidence type="ECO:0000313" key="2">
    <source>
        <dbReference type="Proteomes" id="UP000555448"/>
    </source>
</evidence>
<name>A0A7W7NYF0_9SPHN</name>
<sequence>MLINPETLADALETAPSWAKVALTMPSQRLREDARLEIGKHLYEVIYQPGEDDQQLALPL</sequence>
<dbReference type="Pfam" id="PF20561">
    <property type="entry name" value="DUF6771"/>
    <property type="match status" value="1"/>
</dbReference>
<protein>
    <submittedName>
        <fullName evidence="1">Uncharacterized protein</fullName>
    </submittedName>
</protein>
<comment type="caution">
    <text evidence="1">The sequence shown here is derived from an EMBL/GenBank/DDBJ whole genome shotgun (WGS) entry which is preliminary data.</text>
</comment>
<evidence type="ECO:0000313" key="1">
    <source>
        <dbReference type="EMBL" id="MBB4860389.1"/>
    </source>
</evidence>
<dbReference type="AlphaFoldDB" id="A0A7W7NYF0"/>